<dbReference type="EMBL" id="CH476623">
    <property type="protein sequence ID" value="EDN99590.1"/>
    <property type="molecule type" value="Genomic_DNA"/>
</dbReference>
<gene>
    <name evidence="1" type="ORF">SS1G_02445</name>
</gene>
<dbReference type="AlphaFoldDB" id="A7EAW2"/>
<dbReference type="KEGG" id="ssl:SS1G_02445"/>
<organism evidence="1 2">
    <name type="scientific">Sclerotinia sclerotiorum (strain ATCC 18683 / 1980 / Ss-1)</name>
    <name type="common">White mold</name>
    <name type="synonym">Whetzelinia sclerotiorum</name>
    <dbReference type="NCBI Taxonomy" id="665079"/>
    <lineage>
        <taxon>Eukaryota</taxon>
        <taxon>Fungi</taxon>
        <taxon>Dikarya</taxon>
        <taxon>Ascomycota</taxon>
        <taxon>Pezizomycotina</taxon>
        <taxon>Leotiomycetes</taxon>
        <taxon>Helotiales</taxon>
        <taxon>Sclerotiniaceae</taxon>
        <taxon>Sclerotinia</taxon>
    </lineage>
</organism>
<accession>A7EAW2</accession>
<sequence>MMENRSLKTELGVHESYQKLIMMNPALGYPFKFLSTYVRNKSTTRRNV</sequence>
<reference evidence="2" key="1">
    <citation type="journal article" date="2011" name="PLoS Genet.">
        <title>Genomic analysis of the necrotrophic fungal pathogens Sclerotinia sclerotiorum and Botrytis cinerea.</title>
        <authorList>
            <person name="Amselem J."/>
            <person name="Cuomo C.A."/>
            <person name="van Kan J.A."/>
            <person name="Viaud M."/>
            <person name="Benito E.P."/>
            <person name="Couloux A."/>
            <person name="Coutinho P.M."/>
            <person name="de Vries R.P."/>
            <person name="Dyer P.S."/>
            <person name="Fillinger S."/>
            <person name="Fournier E."/>
            <person name="Gout L."/>
            <person name="Hahn M."/>
            <person name="Kohn L."/>
            <person name="Lapalu N."/>
            <person name="Plummer K.M."/>
            <person name="Pradier J.M."/>
            <person name="Quevillon E."/>
            <person name="Sharon A."/>
            <person name="Simon A."/>
            <person name="ten Have A."/>
            <person name="Tudzynski B."/>
            <person name="Tudzynski P."/>
            <person name="Wincker P."/>
            <person name="Andrew M."/>
            <person name="Anthouard V."/>
            <person name="Beever R.E."/>
            <person name="Beffa R."/>
            <person name="Benoit I."/>
            <person name="Bouzid O."/>
            <person name="Brault B."/>
            <person name="Chen Z."/>
            <person name="Choquer M."/>
            <person name="Collemare J."/>
            <person name="Cotton P."/>
            <person name="Danchin E.G."/>
            <person name="Da Silva C."/>
            <person name="Gautier A."/>
            <person name="Giraud C."/>
            <person name="Giraud T."/>
            <person name="Gonzalez C."/>
            <person name="Grossetete S."/>
            <person name="Guldener U."/>
            <person name="Henrissat B."/>
            <person name="Howlett B.J."/>
            <person name="Kodira C."/>
            <person name="Kretschmer M."/>
            <person name="Lappartient A."/>
            <person name="Leroch M."/>
            <person name="Levis C."/>
            <person name="Mauceli E."/>
            <person name="Neuveglise C."/>
            <person name="Oeser B."/>
            <person name="Pearson M."/>
            <person name="Poulain J."/>
            <person name="Poussereau N."/>
            <person name="Quesneville H."/>
            <person name="Rascle C."/>
            <person name="Schumacher J."/>
            <person name="Segurens B."/>
            <person name="Sexton A."/>
            <person name="Silva E."/>
            <person name="Sirven C."/>
            <person name="Soanes D.M."/>
            <person name="Talbot N.J."/>
            <person name="Templeton M."/>
            <person name="Yandava C."/>
            <person name="Yarden O."/>
            <person name="Zeng Q."/>
            <person name="Rollins J.A."/>
            <person name="Lebrun M.H."/>
            <person name="Dickman M."/>
        </authorList>
    </citation>
    <scope>NUCLEOTIDE SEQUENCE [LARGE SCALE GENOMIC DNA]</scope>
    <source>
        <strain evidence="2">ATCC 18683 / 1980 / Ss-1</strain>
    </source>
</reference>
<name>A7EAW2_SCLS1</name>
<dbReference type="InParanoid" id="A7EAW2"/>
<proteinExistence type="predicted"/>
<keyword evidence="2" id="KW-1185">Reference proteome</keyword>
<protein>
    <submittedName>
        <fullName evidence="1">Uncharacterized protein</fullName>
    </submittedName>
</protein>
<dbReference type="Proteomes" id="UP000001312">
    <property type="component" value="Unassembled WGS sequence"/>
</dbReference>
<dbReference type="HOGENOM" id="CLU_3160247_0_0_1"/>
<evidence type="ECO:0000313" key="1">
    <source>
        <dbReference type="EMBL" id="EDN99590.1"/>
    </source>
</evidence>
<dbReference type="GeneID" id="5492524"/>
<evidence type="ECO:0000313" key="2">
    <source>
        <dbReference type="Proteomes" id="UP000001312"/>
    </source>
</evidence>
<dbReference type="RefSeq" id="XP_001596228.1">
    <property type="nucleotide sequence ID" value="XM_001596178.1"/>
</dbReference>